<dbReference type="GO" id="GO:0016567">
    <property type="term" value="P:protein ubiquitination"/>
    <property type="evidence" value="ECO:0007669"/>
    <property type="project" value="InterPro"/>
</dbReference>
<dbReference type="GO" id="GO:0061630">
    <property type="term" value="F:ubiquitin protein ligase activity"/>
    <property type="evidence" value="ECO:0007669"/>
    <property type="project" value="UniProtKB-EC"/>
</dbReference>
<keyword evidence="9" id="KW-0863">Zinc-finger</keyword>
<dbReference type="Proteomes" id="UP000245207">
    <property type="component" value="Unassembled WGS sequence"/>
</dbReference>
<evidence type="ECO:0000256" key="10">
    <source>
        <dbReference type="ARBA" id="ARBA00022786"/>
    </source>
</evidence>
<keyword evidence="10" id="KW-0833">Ubl conjugation pathway</keyword>
<comment type="caution">
    <text evidence="13">The sequence shown here is derived from an EMBL/GenBank/DDBJ whole genome shotgun (WGS) entry which is preliminary data.</text>
</comment>
<evidence type="ECO:0000256" key="8">
    <source>
        <dbReference type="ARBA" id="ARBA00022737"/>
    </source>
</evidence>
<evidence type="ECO:0000313" key="13">
    <source>
        <dbReference type="EMBL" id="PWA56958.1"/>
    </source>
</evidence>
<dbReference type="CDD" id="cd16773">
    <property type="entry name" value="RING-HC_RBR_TRIAD1"/>
    <property type="match status" value="1"/>
</dbReference>
<organism evidence="13 14">
    <name type="scientific">Artemisia annua</name>
    <name type="common">Sweet wormwood</name>
    <dbReference type="NCBI Taxonomy" id="35608"/>
    <lineage>
        <taxon>Eukaryota</taxon>
        <taxon>Viridiplantae</taxon>
        <taxon>Streptophyta</taxon>
        <taxon>Embryophyta</taxon>
        <taxon>Tracheophyta</taxon>
        <taxon>Spermatophyta</taxon>
        <taxon>Magnoliopsida</taxon>
        <taxon>eudicotyledons</taxon>
        <taxon>Gunneridae</taxon>
        <taxon>Pentapetalae</taxon>
        <taxon>asterids</taxon>
        <taxon>campanulids</taxon>
        <taxon>Asterales</taxon>
        <taxon>Asteraceae</taxon>
        <taxon>Asteroideae</taxon>
        <taxon>Anthemideae</taxon>
        <taxon>Artemisiinae</taxon>
        <taxon>Artemisia</taxon>
    </lineage>
</organism>
<evidence type="ECO:0000256" key="6">
    <source>
        <dbReference type="ARBA" id="ARBA00022679"/>
    </source>
</evidence>
<dbReference type="InterPro" id="IPR044066">
    <property type="entry name" value="TRIAD_supradom"/>
</dbReference>
<evidence type="ECO:0000256" key="5">
    <source>
        <dbReference type="ARBA" id="ARBA00012251"/>
    </source>
</evidence>
<comment type="catalytic activity">
    <reaction evidence="1">
        <text>[E2 ubiquitin-conjugating enzyme]-S-ubiquitinyl-L-cysteine + [acceptor protein]-L-lysine = [E2 ubiquitin-conjugating enzyme]-L-cysteine + [acceptor protein]-N(6)-ubiquitinyl-L-lysine.</text>
        <dbReference type="EC" id="2.3.2.31"/>
    </reaction>
</comment>
<evidence type="ECO:0000256" key="4">
    <source>
        <dbReference type="ARBA" id="ARBA00004906"/>
    </source>
</evidence>
<dbReference type="InterPro" id="IPR031127">
    <property type="entry name" value="E3_UB_ligase_RBR"/>
</dbReference>
<sequence length="234" mass="26703">MDNDYCSSSGEKQEDDFLSSKLESVMLKLLTTKMKIGYKPLPSSTLSVITKESLLAAEKKDLCRVMESLSLREHHSRTLLIHYHWDIQMLFTVLEEKGKARLLEEAGIPVLESQDSGLPLSSSMMACGICTQDIPARMMTKMDCGNCFCNNCWTEHFIVQINEGYSRRVRCMDHECSSICDEAIARNLVHERHPDLADKFDRFLVDSYIDEHKMVKWCPSHIRHVLVPCGPTGK</sequence>
<accession>A0A2U1M6S8</accession>
<keyword evidence="11" id="KW-0862">Zinc</keyword>
<evidence type="ECO:0000256" key="2">
    <source>
        <dbReference type="ARBA" id="ARBA00001947"/>
    </source>
</evidence>
<comment type="cofactor">
    <cofactor evidence="2">
        <name>Zn(2+)</name>
        <dbReference type="ChEBI" id="CHEBI:29105"/>
    </cofactor>
</comment>
<feature type="domain" description="RING-type" evidence="12">
    <location>
        <begin position="123"/>
        <end position="234"/>
    </location>
</feature>
<evidence type="ECO:0000313" key="14">
    <source>
        <dbReference type="Proteomes" id="UP000245207"/>
    </source>
</evidence>
<evidence type="ECO:0000256" key="11">
    <source>
        <dbReference type="ARBA" id="ARBA00022833"/>
    </source>
</evidence>
<dbReference type="GO" id="GO:0008270">
    <property type="term" value="F:zinc ion binding"/>
    <property type="evidence" value="ECO:0007669"/>
    <property type="project" value="UniProtKB-KW"/>
</dbReference>
<evidence type="ECO:0000256" key="3">
    <source>
        <dbReference type="ARBA" id="ARBA00003976"/>
    </source>
</evidence>
<evidence type="ECO:0000256" key="1">
    <source>
        <dbReference type="ARBA" id="ARBA00001798"/>
    </source>
</evidence>
<dbReference type="EMBL" id="PKPP01006304">
    <property type="protein sequence ID" value="PWA56958.1"/>
    <property type="molecule type" value="Genomic_DNA"/>
</dbReference>
<dbReference type="AlphaFoldDB" id="A0A2U1M6S8"/>
<proteinExistence type="predicted"/>
<name>A0A2U1M6S8_ARTAN</name>
<evidence type="ECO:0000259" key="12">
    <source>
        <dbReference type="PROSITE" id="PS51873"/>
    </source>
</evidence>
<keyword evidence="6" id="KW-0808">Transferase</keyword>
<dbReference type="PANTHER" id="PTHR11685">
    <property type="entry name" value="RBR FAMILY RING FINGER AND IBR DOMAIN-CONTAINING"/>
    <property type="match status" value="1"/>
</dbReference>
<keyword evidence="8" id="KW-0677">Repeat</keyword>
<comment type="pathway">
    <text evidence="4">Protein modification; protein ubiquitination.</text>
</comment>
<dbReference type="InterPro" id="IPR013083">
    <property type="entry name" value="Znf_RING/FYVE/PHD"/>
</dbReference>
<dbReference type="FunFam" id="3.30.40.10:FF:000019">
    <property type="entry name" value="RBR-type E3 ubiquitin transferase"/>
    <property type="match status" value="1"/>
</dbReference>
<dbReference type="EC" id="2.3.2.31" evidence="5"/>
<evidence type="ECO:0000256" key="9">
    <source>
        <dbReference type="ARBA" id="ARBA00022771"/>
    </source>
</evidence>
<comment type="function">
    <text evidence="3">Might act as an E3 ubiquitin-protein ligase, or as part of E3 complex, which accepts ubiquitin from specific E2 ubiquitin-conjugating enzymes and then transfers it to substrates.</text>
</comment>
<gene>
    <name evidence="13" type="ORF">CTI12_AA237160</name>
</gene>
<evidence type="ECO:0000256" key="7">
    <source>
        <dbReference type="ARBA" id="ARBA00022723"/>
    </source>
</evidence>
<dbReference type="Gene3D" id="3.30.40.10">
    <property type="entry name" value="Zinc/RING finger domain, C3HC4 (zinc finger)"/>
    <property type="match status" value="1"/>
</dbReference>
<reference evidence="13 14" key="1">
    <citation type="journal article" date="2018" name="Mol. Plant">
        <title>The genome of Artemisia annua provides insight into the evolution of Asteraceae family and artemisinin biosynthesis.</title>
        <authorList>
            <person name="Shen Q."/>
            <person name="Zhang L."/>
            <person name="Liao Z."/>
            <person name="Wang S."/>
            <person name="Yan T."/>
            <person name="Shi P."/>
            <person name="Liu M."/>
            <person name="Fu X."/>
            <person name="Pan Q."/>
            <person name="Wang Y."/>
            <person name="Lv Z."/>
            <person name="Lu X."/>
            <person name="Zhang F."/>
            <person name="Jiang W."/>
            <person name="Ma Y."/>
            <person name="Chen M."/>
            <person name="Hao X."/>
            <person name="Li L."/>
            <person name="Tang Y."/>
            <person name="Lv G."/>
            <person name="Zhou Y."/>
            <person name="Sun X."/>
            <person name="Brodelius P.E."/>
            <person name="Rose J.K.C."/>
            <person name="Tang K."/>
        </authorList>
    </citation>
    <scope>NUCLEOTIDE SEQUENCE [LARGE SCALE GENOMIC DNA]</scope>
    <source>
        <strain evidence="14">cv. Huhao1</strain>
        <tissue evidence="13">Leaf</tissue>
    </source>
</reference>
<dbReference type="SUPFAM" id="SSF57850">
    <property type="entry name" value="RING/U-box"/>
    <property type="match status" value="1"/>
</dbReference>
<dbReference type="PROSITE" id="PS51873">
    <property type="entry name" value="TRIAD"/>
    <property type="match status" value="1"/>
</dbReference>
<keyword evidence="7" id="KW-0479">Metal-binding</keyword>
<keyword evidence="14" id="KW-1185">Reference proteome</keyword>
<protein>
    <recommendedName>
        <fullName evidence="5">RBR-type E3 ubiquitin transferase</fullName>
        <ecNumber evidence="5">2.3.2.31</ecNumber>
    </recommendedName>
</protein>
<dbReference type="STRING" id="35608.A0A2U1M6S8"/>
<dbReference type="OrthoDB" id="10009520at2759"/>